<protein>
    <submittedName>
        <fullName evidence="1">Uncharacterized protein</fullName>
    </submittedName>
</protein>
<dbReference type="EMBL" id="CCKQ01007070">
    <property type="protein sequence ID" value="CDW78409.1"/>
    <property type="molecule type" value="Genomic_DNA"/>
</dbReference>
<keyword evidence="2" id="KW-1185">Reference proteome</keyword>
<dbReference type="OMA" id="EMMNIEL"/>
<name>A0A078A863_STYLE</name>
<dbReference type="OrthoDB" id="286949at2759"/>
<dbReference type="Proteomes" id="UP000039865">
    <property type="component" value="Unassembled WGS sequence"/>
</dbReference>
<evidence type="ECO:0000313" key="2">
    <source>
        <dbReference type="Proteomes" id="UP000039865"/>
    </source>
</evidence>
<sequence length="621" mass="74419">MKLLRTLNQRYRNIQQRIEDKYFRLSDSNALASSKIHDLAPSLFKKTTPSERDLRIQDAKGKDFVVPFIKNDNFVSLMQKCMFSFKNIYSENINARNLCFVTGATKQGKSWFLRYNIRKFQNSSQDPLVVYYDFREQGIVSFDMFLFSFEKAIIDSLANKNQQMLQKKNQPIISESEFMKVVYRFYDKNLFEQDLAKCIDKATNNYQDKKELRSYLDKYRIKDYRETPIIDNLDKICEIISRSYQNDQFKARLLLVYDVVLRKEQEKKPAQFYHSSQFRSGIEVMNFLFDLINHIAGYTHKYYGEHIDVINQLQLVQKYRQEKETFKDNINQSDLLGDKYLHCLIVMESVQELYNMKSCGNLAIDYFDSLLLRLHNSQPLWYRNHFPVIMESNMSHYLNEEIYNDLQQPDYVIPTVEMLGFEMEDRATLMEPIFNRDQMKAINRKLGPSMYFITVFTELNKLYLHPELGDLLDNGDIDYAILDALEEFSNKAKFYLDISNYHTLQEFMKYPIIRALLSNNILYKSKYYNILHIEHQFYVPILREYVKEKKSKMTKYEFLRYRWYRKVNGIKIGSIYSGVKPLFRQKASQQTRLGNQDTFDFQRLYYESATFEDQYAQNFYM</sequence>
<evidence type="ECO:0000313" key="1">
    <source>
        <dbReference type="EMBL" id="CDW78409.1"/>
    </source>
</evidence>
<organism evidence="1 2">
    <name type="scientific">Stylonychia lemnae</name>
    <name type="common">Ciliate</name>
    <dbReference type="NCBI Taxonomy" id="5949"/>
    <lineage>
        <taxon>Eukaryota</taxon>
        <taxon>Sar</taxon>
        <taxon>Alveolata</taxon>
        <taxon>Ciliophora</taxon>
        <taxon>Intramacronucleata</taxon>
        <taxon>Spirotrichea</taxon>
        <taxon>Stichotrichia</taxon>
        <taxon>Sporadotrichida</taxon>
        <taxon>Oxytrichidae</taxon>
        <taxon>Stylonychinae</taxon>
        <taxon>Stylonychia</taxon>
    </lineage>
</organism>
<dbReference type="InParanoid" id="A0A078A863"/>
<reference evidence="1 2" key="1">
    <citation type="submission" date="2014-06" db="EMBL/GenBank/DDBJ databases">
        <authorList>
            <person name="Swart Estienne"/>
        </authorList>
    </citation>
    <scope>NUCLEOTIDE SEQUENCE [LARGE SCALE GENOMIC DNA]</scope>
    <source>
        <strain evidence="1 2">130c</strain>
    </source>
</reference>
<accession>A0A078A863</accession>
<gene>
    <name evidence="1" type="primary">Contig1112.g1205</name>
    <name evidence="1" type="ORF">STYLEM_7386</name>
</gene>
<dbReference type="AlphaFoldDB" id="A0A078A863"/>
<proteinExistence type="predicted"/>